<evidence type="ECO:0000256" key="1">
    <source>
        <dbReference type="SAM" id="SignalP"/>
    </source>
</evidence>
<feature type="signal peptide" evidence="1">
    <location>
        <begin position="1"/>
        <end position="19"/>
    </location>
</feature>
<sequence length="118" mass="13224">MRFSLAVLLSALLAGCVSYEYVAPSTPEGVACTSVCNRTRDQCTARENRIAREEKDRCERNELLRQNRCLVLAKNDADKANCLKEKNSCYTSANTYHCSSEYDQCFQGCGGQIIEHKS</sequence>
<dbReference type="OrthoDB" id="8706533at2"/>
<protein>
    <recommendedName>
        <fullName evidence="4">Lipoprotein</fullName>
    </recommendedName>
</protein>
<evidence type="ECO:0008006" key="4">
    <source>
        <dbReference type="Google" id="ProtNLM"/>
    </source>
</evidence>
<dbReference type="EMBL" id="FWXD01000006">
    <property type="protein sequence ID" value="SMC22196.1"/>
    <property type="molecule type" value="Genomic_DNA"/>
</dbReference>
<proteinExistence type="predicted"/>
<reference evidence="2 3" key="1">
    <citation type="submission" date="2017-04" db="EMBL/GenBank/DDBJ databases">
        <authorList>
            <person name="Afonso C.L."/>
            <person name="Miller P.J."/>
            <person name="Scott M.A."/>
            <person name="Spackman E."/>
            <person name="Goraichik I."/>
            <person name="Dimitrov K.M."/>
            <person name="Suarez D.L."/>
            <person name="Swayne D.E."/>
        </authorList>
    </citation>
    <scope>NUCLEOTIDE SEQUENCE [LARGE SCALE GENOMIC DNA]</scope>
    <source>
        <strain evidence="2 3">DSM 23236</strain>
    </source>
</reference>
<dbReference type="AlphaFoldDB" id="A0A1W1XE24"/>
<accession>A0A1W1XE24</accession>
<organism evidence="2 3">
    <name type="scientific">Andreprevotia lacus DSM 23236</name>
    <dbReference type="NCBI Taxonomy" id="1121001"/>
    <lineage>
        <taxon>Bacteria</taxon>
        <taxon>Pseudomonadati</taxon>
        <taxon>Pseudomonadota</taxon>
        <taxon>Betaproteobacteria</taxon>
        <taxon>Neisseriales</taxon>
        <taxon>Chitinibacteraceae</taxon>
        <taxon>Andreprevotia</taxon>
    </lineage>
</organism>
<evidence type="ECO:0000313" key="3">
    <source>
        <dbReference type="Proteomes" id="UP000192761"/>
    </source>
</evidence>
<dbReference type="STRING" id="1121001.SAMN02745857_01360"/>
<dbReference type="PROSITE" id="PS51257">
    <property type="entry name" value="PROKAR_LIPOPROTEIN"/>
    <property type="match status" value="1"/>
</dbReference>
<gene>
    <name evidence="2" type="ORF">SAMN02745857_01360</name>
</gene>
<feature type="chain" id="PRO_5012280575" description="Lipoprotein" evidence="1">
    <location>
        <begin position="20"/>
        <end position="118"/>
    </location>
</feature>
<dbReference type="RefSeq" id="WP_139798696.1">
    <property type="nucleotide sequence ID" value="NZ_FWXD01000006.1"/>
</dbReference>
<name>A0A1W1XE24_9NEIS</name>
<keyword evidence="3" id="KW-1185">Reference proteome</keyword>
<dbReference type="Proteomes" id="UP000192761">
    <property type="component" value="Unassembled WGS sequence"/>
</dbReference>
<keyword evidence="1" id="KW-0732">Signal</keyword>
<evidence type="ECO:0000313" key="2">
    <source>
        <dbReference type="EMBL" id="SMC22196.1"/>
    </source>
</evidence>